<protein>
    <recommendedName>
        <fullName evidence="4">PA14 domain-containing protein</fullName>
    </recommendedName>
</protein>
<name>A0A3B1DGD2_9ZZZZ</name>
<dbReference type="SMART" id="SM00758">
    <property type="entry name" value="PA14"/>
    <property type="match status" value="1"/>
</dbReference>
<sequence>MHTRTVSRIRNWKLITSAGVLVALLPGAALAEGEFDDLPETISLSGTVRDFNARNDPGGHTDFQWRPLNAQGNGSYGHYMKMVADDLDEDGKPVFRSRGHKVTRQWRDGSGRNIMSPREYIAYDQGDSLGRMQGEGTSSHTAEEFAQWYRDVPGLNLSTGLEIMLHREPGTNKYVFDDKSDDFFLSAGGFFPINGELYGNYSSTGKNFHFTFELATEFKFEADSGQIFRFIGDDDVWVFIDGKLVIDLGGVHGALDQTIELDRLSWLEDGETYSLHFFFAERHTTQSNFRVETTLQLRDISVPTISALYD</sequence>
<dbReference type="InterPro" id="IPR011874">
    <property type="entry name" value="Fibro_Slime"/>
</dbReference>
<dbReference type="NCBIfam" id="TIGR02148">
    <property type="entry name" value="Fibro_Slime"/>
    <property type="match status" value="1"/>
</dbReference>
<proteinExistence type="inferred from homology"/>
<evidence type="ECO:0000259" key="4">
    <source>
        <dbReference type="PROSITE" id="PS51820"/>
    </source>
</evidence>
<dbReference type="InterPro" id="IPR011658">
    <property type="entry name" value="PA14_dom"/>
</dbReference>
<dbReference type="GO" id="GO:0005576">
    <property type="term" value="C:extracellular region"/>
    <property type="evidence" value="ECO:0007669"/>
    <property type="project" value="TreeGrafter"/>
</dbReference>
<keyword evidence="2" id="KW-0732">Signal</keyword>
<dbReference type="AlphaFoldDB" id="A0A3B1DGD2"/>
<dbReference type="Pfam" id="PF07691">
    <property type="entry name" value="PA14"/>
    <property type="match status" value="1"/>
</dbReference>
<comment type="similarity">
    <text evidence="1">Belongs to the prespore-cell-inducing factor family.</text>
</comment>
<keyword evidence="3" id="KW-0325">Glycoprotein</keyword>
<evidence type="ECO:0000256" key="3">
    <source>
        <dbReference type="ARBA" id="ARBA00023180"/>
    </source>
</evidence>
<accession>A0A3B1DGD2</accession>
<gene>
    <name evidence="5" type="ORF">MNBD_PLANCTO03-2180</name>
</gene>
<dbReference type="InterPro" id="IPR037524">
    <property type="entry name" value="PA14/GLEYA"/>
</dbReference>
<feature type="domain" description="PA14" evidence="4">
    <location>
        <begin position="166"/>
        <end position="307"/>
    </location>
</feature>
<dbReference type="EMBL" id="UOGK01000536">
    <property type="protein sequence ID" value="VAX41409.1"/>
    <property type="molecule type" value="Genomic_DNA"/>
</dbReference>
<evidence type="ECO:0000256" key="2">
    <source>
        <dbReference type="ARBA" id="ARBA00022729"/>
    </source>
</evidence>
<reference evidence="5" key="1">
    <citation type="submission" date="2018-06" db="EMBL/GenBank/DDBJ databases">
        <authorList>
            <person name="Zhirakovskaya E."/>
        </authorList>
    </citation>
    <scope>NUCLEOTIDE SEQUENCE</scope>
</reference>
<evidence type="ECO:0000256" key="1">
    <source>
        <dbReference type="ARBA" id="ARBA00008709"/>
    </source>
</evidence>
<dbReference type="PROSITE" id="PS51820">
    <property type="entry name" value="PA14"/>
    <property type="match status" value="1"/>
</dbReference>
<dbReference type="PANTHER" id="PTHR31137">
    <property type="entry name" value="PROTEIN PSIB-RELATED-RELATED"/>
    <property type="match status" value="1"/>
</dbReference>
<evidence type="ECO:0000313" key="5">
    <source>
        <dbReference type="EMBL" id="VAX41409.1"/>
    </source>
</evidence>
<organism evidence="5">
    <name type="scientific">hydrothermal vent metagenome</name>
    <dbReference type="NCBI Taxonomy" id="652676"/>
    <lineage>
        <taxon>unclassified sequences</taxon>
        <taxon>metagenomes</taxon>
        <taxon>ecological metagenomes</taxon>
    </lineage>
</organism>
<dbReference type="InterPro" id="IPR051154">
    <property type="entry name" value="Prespore-cell_inducing_factor"/>
</dbReference>
<dbReference type="PANTHER" id="PTHR31137:SF5">
    <property type="entry name" value="PROTEIN PSIQ-RELATED"/>
    <property type="match status" value="1"/>
</dbReference>